<evidence type="ECO:0000313" key="1">
    <source>
        <dbReference type="EMBL" id="MPN17535.1"/>
    </source>
</evidence>
<proteinExistence type="predicted"/>
<protein>
    <submittedName>
        <fullName evidence="1">Uncharacterized protein</fullName>
    </submittedName>
</protein>
<dbReference type="EMBL" id="VSSQ01064693">
    <property type="protein sequence ID" value="MPN17535.1"/>
    <property type="molecule type" value="Genomic_DNA"/>
</dbReference>
<reference evidence="1" key="1">
    <citation type="submission" date="2019-08" db="EMBL/GenBank/DDBJ databases">
        <authorList>
            <person name="Kucharzyk K."/>
            <person name="Murdoch R.W."/>
            <person name="Higgins S."/>
            <person name="Loffler F."/>
        </authorList>
    </citation>
    <scope>NUCLEOTIDE SEQUENCE</scope>
</reference>
<dbReference type="AlphaFoldDB" id="A0A645FSV2"/>
<sequence length="108" mass="11846">MFFLLRPADTVKHFLEYRQVGADGFGNFVEKTAGVDVARIGLNLDLFFAEPVNDGAVLQLAGQNVCVAQVNVGQRGDGCRYGGRRGAFCRCGRFQADDFLLRVEVSVE</sequence>
<accession>A0A645FSV2</accession>
<organism evidence="1">
    <name type="scientific">bioreactor metagenome</name>
    <dbReference type="NCBI Taxonomy" id="1076179"/>
    <lineage>
        <taxon>unclassified sequences</taxon>
        <taxon>metagenomes</taxon>
        <taxon>ecological metagenomes</taxon>
    </lineage>
</organism>
<name>A0A645FSV2_9ZZZZ</name>
<gene>
    <name evidence="1" type="ORF">SDC9_164889</name>
</gene>
<comment type="caution">
    <text evidence="1">The sequence shown here is derived from an EMBL/GenBank/DDBJ whole genome shotgun (WGS) entry which is preliminary data.</text>
</comment>